<reference evidence="1" key="1">
    <citation type="submission" date="2020-05" db="EMBL/GenBank/DDBJ databases">
        <title>Large-scale comparative analyses of tick genomes elucidate their genetic diversity and vector capacities.</title>
        <authorList>
            <person name="Jia N."/>
            <person name="Wang J."/>
            <person name="Shi W."/>
            <person name="Du L."/>
            <person name="Sun Y."/>
            <person name="Zhan W."/>
            <person name="Jiang J."/>
            <person name="Wang Q."/>
            <person name="Zhang B."/>
            <person name="Ji P."/>
            <person name="Sakyi L.B."/>
            <person name="Cui X."/>
            <person name="Yuan T."/>
            <person name="Jiang B."/>
            <person name="Yang W."/>
            <person name="Lam T.T.-Y."/>
            <person name="Chang Q."/>
            <person name="Ding S."/>
            <person name="Wang X."/>
            <person name="Zhu J."/>
            <person name="Ruan X."/>
            <person name="Zhao L."/>
            <person name="Wei J."/>
            <person name="Que T."/>
            <person name="Du C."/>
            <person name="Cheng J."/>
            <person name="Dai P."/>
            <person name="Han X."/>
            <person name="Huang E."/>
            <person name="Gao Y."/>
            <person name="Liu J."/>
            <person name="Shao H."/>
            <person name="Ye R."/>
            <person name="Li L."/>
            <person name="Wei W."/>
            <person name="Wang X."/>
            <person name="Wang C."/>
            <person name="Yang T."/>
            <person name="Huo Q."/>
            <person name="Li W."/>
            <person name="Guo W."/>
            <person name="Chen H."/>
            <person name="Zhou L."/>
            <person name="Ni X."/>
            <person name="Tian J."/>
            <person name="Zhou Y."/>
            <person name="Sheng Y."/>
            <person name="Liu T."/>
            <person name="Pan Y."/>
            <person name="Xia L."/>
            <person name="Li J."/>
            <person name="Zhao F."/>
            <person name="Cao W."/>
        </authorList>
    </citation>
    <scope>NUCLEOTIDE SEQUENCE</scope>
    <source>
        <strain evidence="1">Dsil-2018</strain>
    </source>
</reference>
<evidence type="ECO:0000313" key="2">
    <source>
        <dbReference type="Proteomes" id="UP000821865"/>
    </source>
</evidence>
<dbReference type="Proteomes" id="UP000821865">
    <property type="component" value="Chromosome 8"/>
</dbReference>
<keyword evidence="2" id="KW-1185">Reference proteome</keyword>
<sequence>MCRTWTLTASLAHRFSESNERSFKLLQLHPSNMKHLSHVEFAAIAEELQCYYGIDNFKEEAISWYEM</sequence>
<dbReference type="EMBL" id="CM023477">
    <property type="protein sequence ID" value="KAH7936712.1"/>
    <property type="molecule type" value="Genomic_DNA"/>
</dbReference>
<accession>A0ACB8C739</accession>
<name>A0ACB8C739_DERSI</name>
<organism evidence="1 2">
    <name type="scientific">Dermacentor silvarum</name>
    <name type="common">Tick</name>
    <dbReference type="NCBI Taxonomy" id="543639"/>
    <lineage>
        <taxon>Eukaryota</taxon>
        <taxon>Metazoa</taxon>
        <taxon>Ecdysozoa</taxon>
        <taxon>Arthropoda</taxon>
        <taxon>Chelicerata</taxon>
        <taxon>Arachnida</taxon>
        <taxon>Acari</taxon>
        <taxon>Parasitiformes</taxon>
        <taxon>Ixodida</taxon>
        <taxon>Ixodoidea</taxon>
        <taxon>Ixodidae</taxon>
        <taxon>Rhipicephalinae</taxon>
        <taxon>Dermacentor</taxon>
    </lineage>
</organism>
<protein>
    <submittedName>
        <fullName evidence="1">Uncharacterized protein</fullName>
    </submittedName>
</protein>
<comment type="caution">
    <text evidence="1">The sequence shown here is derived from an EMBL/GenBank/DDBJ whole genome shotgun (WGS) entry which is preliminary data.</text>
</comment>
<proteinExistence type="predicted"/>
<gene>
    <name evidence="1" type="ORF">HPB49_003229</name>
</gene>
<evidence type="ECO:0000313" key="1">
    <source>
        <dbReference type="EMBL" id="KAH7936712.1"/>
    </source>
</evidence>